<evidence type="ECO:0000313" key="3">
    <source>
        <dbReference type="Proteomes" id="UP000246740"/>
    </source>
</evidence>
<proteinExistence type="predicted"/>
<feature type="compositionally biased region" description="Polar residues" evidence="1">
    <location>
        <begin position="22"/>
        <end position="34"/>
    </location>
</feature>
<protein>
    <submittedName>
        <fullName evidence="2">Uncharacterized protein</fullName>
    </submittedName>
</protein>
<evidence type="ECO:0000256" key="1">
    <source>
        <dbReference type="SAM" id="MobiDB-lite"/>
    </source>
</evidence>
<evidence type="ECO:0000313" key="2">
    <source>
        <dbReference type="EMBL" id="PWZ02440.1"/>
    </source>
</evidence>
<feature type="compositionally biased region" description="Polar residues" evidence="1">
    <location>
        <begin position="44"/>
        <end position="55"/>
    </location>
</feature>
<dbReference type="InParanoid" id="A0A317XWY2"/>
<name>A0A317XWY2_9BASI</name>
<dbReference type="EMBL" id="KZ819188">
    <property type="protein sequence ID" value="PWZ02440.1"/>
    <property type="molecule type" value="Genomic_DNA"/>
</dbReference>
<organism evidence="2 3">
    <name type="scientific">Testicularia cyperi</name>
    <dbReference type="NCBI Taxonomy" id="1882483"/>
    <lineage>
        <taxon>Eukaryota</taxon>
        <taxon>Fungi</taxon>
        <taxon>Dikarya</taxon>
        <taxon>Basidiomycota</taxon>
        <taxon>Ustilaginomycotina</taxon>
        <taxon>Ustilaginomycetes</taxon>
        <taxon>Ustilaginales</taxon>
        <taxon>Anthracoideaceae</taxon>
        <taxon>Testicularia</taxon>
    </lineage>
</organism>
<accession>A0A317XWY2</accession>
<reference evidence="2 3" key="1">
    <citation type="journal article" date="2018" name="Mol. Biol. Evol.">
        <title>Broad Genomic Sampling Reveals a Smut Pathogenic Ancestry of the Fungal Clade Ustilaginomycotina.</title>
        <authorList>
            <person name="Kijpornyongpan T."/>
            <person name="Mondo S.J."/>
            <person name="Barry K."/>
            <person name="Sandor L."/>
            <person name="Lee J."/>
            <person name="Lipzen A."/>
            <person name="Pangilinan J."/>
            <person name="LaButti K."/>
            <person name="Hainaut M."/>
            <person name="Henrissat B."/>
            <person name="Grigoriev I.V."/>
            <person name="Spatafora J.W."/>
            <person name="Aime M.C."/>
        </authorList>
    </citation>
    <scope>NUCLEOTIDE SEQUENCE [LARGE SCALE GENOMIC DNA]</scope>
    <source>
        <strain evidence="2 3">MCA 3645</strain>
    </source>
</reference>
<keyword evidence="3" id="KW-1185">Reference proteome</keyword>
<dbReference type="Proteomes" id="UP000246740">
    <property type="component" value="Unassembled WGS sequence"/>
</dbReference>
<gene>
    <name evidence="2" type="ORF">BCV70DRAFT_196680</name>
</gene>
<feature type="region of interest" description="Disordered" evidence="1">
    <location>
        <begin position="1"/>
        <end position="55"/>
    </location>
</feature>
<dbReference type="AlphaFoldDB" id="A0A317XWY2"/>
<sequence length="197" mass="21864">MATVRGSEVGRGPSSAPARCAKTQSRLCSTSQFRTKNHSEGIQAPQNRETAPQRVNASNREWREFSLKRPLLSPTTFDRKTPWHDDGAQWLSYLKSAMGSLTRNVMTGCDATCCTLSFLTLAWRYLAWKSNSSDDERKRARIAWHRETRHKLGELVHLPTGDHVWSSPLPSVLSTLGLLTAVVTAGLGTCTHVAKSD</sequence>